<organism evidence="4 5">
    <name type="scientific">Actinidia rufa</name>
    <dbReference type="NCBI Taxonomy" id="165716"/>
    <lineage>
        <taxon>Eukaryota</taxon>
        <taxon>Viridiplantae</taxon>
        <taxon>Streptophyta</taxon>
        <taxon>Embryophyta</taxon>
        <taxon>Tracheophyta</taxon>
        <taxon>Spermatophyta</taxon>
        <taxon>Magnoliopsida</taxon>
        <taxon>eudicotyledons</taxon>
        <taxon>Gunneridae</taxon>
        <taxon>Pentapetalae</taxon>
        <taxon>asterids</taxon>
        <taxon>Ericales</taxon>
        <taxon>Actinidiaceae</taxon>
        <taxon>Actinidia</taxon>
    </lineage>
</organism>
<dbReference type="OrthoDB" id="1932220at2759"/>
<dbReference type="AlphaFoldDB" id="A0A7J0DK99"/>
<dbReference type="Proteomes" id="UP000585474">
    <property type="component" value="Unassembled WGS sequence"/>
</dbReference>
<evidence type="ECO:0000256" key="2">
    <source>
        <dbReference type="ARBA" id="ARBA00022679"/>
    </source>
</evidence>
<name>A0A7J0DK99_9ERIC</name>
<dbReference type="PANTHER" id="PTHR31623">
    <property type="entry name" value="F21J9.9"/>
    <property type="match status" value="1"/>
</dbReference>
<reference evidence="5" key="1">
    <citation type="submission" date="2019-07" db="EMBL/GenBank/DDBJ databases">
        <title>De Novo Assembly of kiwifruit Actinidia rufa.</title>
        <authorList>
            <person name="Sugita-Konishi S."/>
            <person name="Sato K."/>
            <person name="Mori E."/>
            <person name="Abe Y."/>
            <person name="Kisaki G."/>
            <person name="Hamano K."/>
            <person name="Suezawa K."/>
            <person name="Otani M."/>
            <person name="Fukuda T."/>
            <person name="Manabe T."/>
            <person name="Gomi K."/>
            <person name="Tabuchi M."/>
            <person name="Akimitsu K."/>
            <person name="Kataoka I."/>
        </authorList>
    </citation>
    <scope>NUCLEOTIDE SEQUENCE [LARGE SCALE GENOMIC DNA]</scope>
    <source>
        <strain evidence="5">cv. Fuchu</strain>
    </source>
</reference>
<evidence type="ECO:0000256" key="3">
    <source>
        <dbReference type="ARBA" id="ARBA00023315"/>
    </source>
</evidence>
<proteinExistence type="inferred from homology"/>
<sequence>MDCDDQGAYYVEAHVKSPLFDFLKRPQVSMIRRLCPSEISWSESSTGFHGTATSNFLKSWAATAWGFERPCPSYIAPSIFPQNDAFPKELNILGLISPFIETGKSVTRRFAFDSSAIAMLWSEPYLHSGRDYSHLETLHGYLCSKIGFQKATSMLHRRASPPFPESCAVKEAICKSGNFVKQLEGDEGFIKLCESLKGIRQELDDKEPDLLGFASWLG</sequence>
<dbReference type="EMBL" id="BJWL01000239">
    <property type="protein sequence ID" value="GFS35963.1"/>
    <property type="molecule type" value="Genomic_DNA"/>
</dbReference>
<accession>A0A7J0DK99</accession>
<protein>
    <submittedName>
        <fullName evidence="4">Uncharacterized protein</fullName>
    </submittedName>
</protein>
<dbReference type="GO" id="GO:0016746">
    <property type="term" value="F:acyltransferase activity"/>
    <property type="evidence" value="ECO:0007669"/>
    <property type="project" value="UniProtKB-KW"/>
</dbReference>
<keyword evidence="5" id="KW-1185">Reference proteome</keyword>
<keyword evidence="3" id="KW-0012">Acyltransferase</keyword>
<evidence type="ECO:0000256" key="1">
    <source>
        <dbReference type="ARBA" id="ARBA00009861"/>
    </source>
</evidence>
<comment type="similarity">
    <text evidence="1">Belongs to the plant acyltransferase family.</text>
</comment>
<comment type="caution">
    <text evidence="4">The sequence shown here is derived from an EMBL/GenBank/DDBJ whole genome shotgun (WGS) entry which is preliminary data.</text>
</comment>
<keyword evidence="2" id="KW-0808">Transferase</keyword>
<dbReference type="PANTHER" id="PTHR31623:SF33">
    <property type="entry name" value="STEMMADENINE O-ACETYLTRANSFERASE-LIKE"/>
    <property type="match status" value="1"/>
</dbReference>
<gene>
    <name evidence="4" type="ORF">Acr_00g0043030</name>
</gene>
<evidence type="ECO:0000313" key="5">
    <source>
        <dbReference type="Proteomes" id="UP000585474"/>
    </source>
</evidence>
<evidence type="ECO:0000313" key="4">
    <source>
        <dbReference type="EMBL" id="GFS35963.1"/>
    </source>
</evidence>